<evidence type="ECO:0000313" key="2">
    <source>
        <dbReference type="EMBL" id="PUZ71919.1"/>
    </source>
</evidence>
<name>A0A2T7EVR5_9POAL</name>
<proteinExistence type="predicted"/>
<feature type="region of interest" description="Disordered" evidence="1">
    <location>
        <begin position="1"/>
        <end position="88"/>
    </location>
</feature>
<accession>A0A2T7EVR5</accession>
<keyword evidence="3" id="KW-1185">Reference proteome</keyword>
<protein>
    <submittedName>
        <fullName evidence="2">Uncharacterized protein</fullName>
    </submittedName>
</protein>
<organism evidence="2 3">
    <name type="scientific">Panicum hallii var. hallii</name>
    <dbReference type="NCBI Taxonomy" id="1504633"/>
    <lineage>
        <taxon>Eukaryota</taxon>
        <taxon>Viridiplantae</taxon>
        <taxon>Streptophyta</taxon>
        <taxon>Embryophyta</taxon>
        <taxon>Tracheophyta</taxon>
        <taxon>Spermatophyta</taxon>
        <taxon>Magnoliopsida</taxon>
        <taxon>Liliopsida</taxon>
        <taxon>Poales</taxon>
        <taxon>Poaceae</taxon>
        <taxon>PACMAD clade</taxon>
        <taxon>Panicoideae</taxon>
        <taxon>Panicodae</taxon>
        <taxon>Paniceae</taxon>
        <taxon>Panicinae</taxon>
        <taxon>Panicum</taxon>
        <taxon>Panicum sect. Panicum</taxon>
    </lineage>
</organism>
<feature type="compositionally biased region" description="Pro residues" evidence="1">
    <location>
        <begin position="79"/>
        <end position="88"/>
    </location>
</feature>
<dbReference type="AlphaFoldDB" id="A0A2T7EVR5"/>
<evidence type="ECO:0000256" key="1">
    <source>
        <dbReference type="SAM" id="MobiDB-lite"/>
    </source>
</evidence>
<gene>
    <name evidence="2" type="ORF">GQ55_2G352000</name>
</gene>
<sequence>MPHLARSESCRTRATANELKHPAAFQAAAPAPPPPPPSSSTSAPLSCGTPAAAVPELGHPRRPQAVAPPPPPRRRRRAPAPPPPPLEL</sequence>
<reference evidence="2 3" key="1">
    <citation type="submission" date="2018-04" db="EMBL/GenBank/DDBJ databases">
        <title>WGS assembly of Panicum hallii var. hallii HAL2.</title>
        <authorList>
            <person name="Lovell J."/>
            <person name="Jenkins J."/>
            <person name="Lowry D."/>
            <person name="Mamidi S."/>
            <person name="Sreedasyam A."/>
            <person name="Weng X."/>
            <person name="Barry K."/>
            <person name="Bonette J."/>
            <person name="Campitelli B."/>
            <person name="Daum C."/>
            <person name="Gordon S."/>
            <person name="Gould B."/>
            <person name="Lipzen A."/>
            <person name="MacQueen A."/>
            <person name="Palacio-Mejia J."/>
            <person name="Plott C."/>
            <person name="Shakirov E."/>
            <person name="Shu S."/>
            <person name="Yoshinaga Y."/>
            <person name="Zane M."/>
            <person name="Rokhsar D."/>
            <person name="Grimwood J."/>
            <person name="Schmutz J."/>
            <person name="Juenger T."/>
        </authorList>
    </citation>
    <scope>NUCLEOTIDE SEQUENCE [LARGE SCALE GENOMIC DNA]</scope>
    <source>
        <strain evidence="3">cv. HAL2</strain>
    </source>
</reference>
<dbReference type="Gramene" id="PUZ71919">
    <property type="protein sequence ID" value="PUZ71919"/>
    <property type="gene ID" value="GQ55_2G352000"/>
</dbReference>
<dbReference type="EMBL" id="CM009750">
    <property type="protein sequence ID" value="PUZ71919.1"/>
    <property type="molecule type" value="Genomic_DNA"/>
</dbReference>
<dbReference type="Proteomes" id="UP000244336">
    <property type="component" value="Chromosome 2"/>
</dbReference>
<feature type="compositionally biased region" description="Basic and acidic residues" evidence="1">
    <location>
        <begin position="1"/>
        <end position="11"/>
    </location>
</feature>
<evidence type="ECO:0000313" key="3">
    <source>
        <dbReference type="Proteomes" id="UP000244336"/>
    </source>
</evidence>